<comment type="catalytic activity">
    <reaction evidence="11 12">
        <text>D-glycero-beta-D-manno-heptose 1-phosphate + ATP + H(+) = ADP-D-glycero-beta-D-manno-heptose + diphosphate</text>
        <dbReference type="Rhea" id="RHEA:27465"/>
        <dbReference type="ChEBI" id="CHEBI:15378"/>
        <dbReference type="ChEBI" id="CHEBI:30616"/>
        <dbReference type="ChEBI" id="CHEBI:33019"/>
        <dbReference type="ChEBI" id="CHEBI:59967"/>
        <dbReference type="ChEBI" id="CHEBI:61593"/>
        <dbReference type="EC" id="2.7.7.70"/>
    </reaction>
</comment>
<accession>A0A062U0B2</accession>
<dbReference type="eggNOG" id="COG0615">
    <property type="taxonomic scope" value="Bacteria"/>
</dbReference>
<dbReference type="NCBIfam" id="TIGR00125">
    <property type="entry name" value="cyt_tran_rel"/>
    <property type="match status" value="1"/>
</dbReference>
<feature type="region of interest" description="Cytidylyltransferase" evidence="12">
    <location>
        <begin position="356"/>
        <end position="486"/>
    </location>
</feature>
<dbReference type="Gene3D" id="3.40.50.620">
    <property type="entry name" value="HUPs"/>
    <property type="match status" value="1"/>
</dbReference>
<accession>A0A328JQN5</accession>
<keyword evidence="9 12" id="KW-0511">Multifunctional enzyme</keyword>
<dbReference type="EC" id="2.7.7.70" evidence="12"/>
<evidence type="ECO:0000256" key="6">
    <source>
        <dbReference type="ARBA" id="ARBA00022741"/>
    </source>
</evidence>
<sequence length="486" mass="49643">MAGTSLTGLIRAASGKRVVCVGDVMLDRFVYGSVTRISPEAPVPIMRRAREAAMPGGAGNVARNLASLGMSASLLGVVGDDAEGRELAELLGNIEGIEADLIAMRGRSTTLKTRFVAGGQQLLRVDAEDTGAIDSMSETELIASITDEAPNAAVIILSDYAKGAVTDGVIAAALKAGAENGVPVIADPKGRDFARYGAVDLLKPNASELAIALGLPVESDHEIEKALTAAQSVLPAKSVVVTRAAKGMSFAREGEAPQHRSGQAREVYDVSGAGDTSIAALALGLAGGGSLSDAVSLAIAASGIAVGKAGTATVSAAELETALLLGLRNGGVSYLSLDAAKAQVEAWRDTGLTVGFTNGCFDILHPGHLRVLEEAKSRCGRLVVGLNSDASVSRLKGPSRPVNNADSRARVLSGLTAVDAVVVFEEDTPLDLIEALQPDLLVKGGDYSIDTIVGADIVQARGGSVHIVPLVDGQSTTAAIERAQSK</sequence>
<dbReference type="InterPro" id="IPR011914">
    <property type="entry name" value="RfaE_dom_II"/>
</dbReference>
<dbReference type="GO" id="GO:0033785">
    <property type="term" value="F:heptose 7-phosphate kinase activity"/>
    <property type="evidence" value="ECO:0007669"/>
    <property type="project" value="UniProtKB-UniRule"/>
</dbReference>
<evidence type="ECO:0000256" key="8">
    <source>
        <dbReference type="ARBA" id="ARBA00022840"/>
    </source>
</evidence>
<proteinExistence type="inferred from homology"/>
<dbReference type="InterPro" id="IPR004821">
    <property type="entry name" value="Cyt_trans-like"/>
</dbReference>
<evidence type="ECO:0000313" key="16">
    <source>
        <dbReference type="Proteomes" id="UP000249123"/>
    </source>
</evidence>
<dbReference type="InterPro" id="IPR029056">
    <property type="entry name" value="Ribokinase-like"/>
</dbReference>
<gene>
    <name evidence="12" type="primary">hldE</name>
    <name evidence="15" type="ORF">HY3_01860</name>
</gene>
<evidence type="ECO:0000256" key="4">
    <source>
        <dbReference type="ARBA" id="ARBA00022679"/>
    </source>
</evidence>
<dbReference type="GO" id="GO:0016773">
    <property type="term" value="F:phosphotransferase activity, alcohol group as acceptor"/>
    <property type="evidence" value="ECO:0007669"/>
    <property type="project" value="InterPro"/>
</dbReference>
<comment type="function">
    <text evidence="2 12">Catalyzes the ADP transfer from ATP to D-glycero-beta-D-manno-heptose 1-phosphate, yielding ADP-D-glycero-beta-D-manno-heptose.</text>
</comment>
<dbReference type="Pfam" id="PF01467">
    <property type="entry name" value="CTP_transf_like"/>
    <property type="match status" value="1"/>
</dbReference>
<comment type="pathway">
    <text evidence="12">Nucleotide-sugar biosynthesis; ADP-L-glycero-beta-D-manno-heptose biosynthesis; ADP-L-glycero-beta-D-manno-heptose from D-glycero-beta-D-manno-heptose 7-phosphate: step 3/4.</text>
</comment>
<dbReference type="PROSITE" id="PS00583">
    <property type="entry name" value="PFKB_KINASES_1"/>
    <property type="match status" value="1"/>
</dbReference>
<dbReference type="InterPro" id="IPR011611">
    <property type="entry name" value="PfkB_dom"/>
</dbReference>
<keyword evidence="5 12" id="KW-0548">Nucleotidyltransferase</keyword>
<comment type="pathway">
    <text evidence="3">Bacterial outer membrane biogenesis; LPS core biosynthesis.</text>
</comment>
<evidence type="ECO:0000256" key="11">
    <source>
        <dbReference type="ARBA" id="ARBA00047428"/>
    </source>
</evidence>
<dbReference type="Gene3D" id="3.40.1190.20">
    <property type="match status" value="1"/>
</dbReference>
<keyword evidence="6 12" id="KW-0547">Nucleotide-binding</keyword>
<dbReference type="RefSeq" id="WP_034825526.1">
    <property type="nucleotide sequence ID" value="NZ_AWFA01000012.1"/>
</dbReference>
<comment type="caution">
    <text evidence="15">The sequence shown here is derived from an EMBL/GenBank/DDBJ whole genome shotgun (WGS) entry which is preliminary data.</text>
</comment>
<keyword evidence="16" id="KW-1185">Reference proteome</keyword>
<dbReference type="InterPro" id="IPR002173">
    <property type="entry name" value="Carboh/pur_kinase_PfkB_CS"/>
</dbReference>
<evidence type="ECO:0000259" key="13">
    <source>
        <dbReference type="Pfam" id="PF00294"/>
    </source>
</evidence>
<keyword evidence="8 12" id="KW-0067">ATP-binding</keyword>
<evidence type="ECO:0000256" key="7">
    <source>
        <dbReference type="ARBA" id="ARBA00022777"/>
    </source>
</evidence>
<organism evidence="15 16">
    <name type="scientific">Hyphomonas pacifica</name>
    <dbReference type="NCBI Taxonomy" id="1280941"/>
    <lineage>
        <taxon>Bacteria</taxon>
        <taxon>Pseudomonadati</taxon>
        <taxon>Pseudomonadota</taxon>
        <taxon>Alphaproteobacteria</taxon>
        <taxon>Hyphomonadales</taxon>
        <taxon>Hyphomonadaceae</taxon>
        <taxon>Hyphomonas</taxon>
    </lineage>
</organism>
<dbReference type="InterPro" id="IPR014729">
    <property type="entry name" value="Rossmann-like_a/b/a_fold"/>
</dbReference>
<dbReference type="NCBIfam" id="TIGR02199">
    <property type="entry name" value="rfaE_dom_II"/>
    <property type="match status" value="1"/>
</dbReference>
<dbReference type="GO" id="GO:0033786">
    <property type="term" value="F:heptose-1-phosphate adenylyltransferase activity"/>
    <property type="evidence" value="ECO:0007669"/>
    <property type="project" value="UniProtKB-UniRule"/>
</dbReference>
<keyword evidence="4 12" id="KW-0808">Transferase</keyword>
<evidence type="ECO:0000256" key="5">
    <source>
        <dbReference type="ARBA" id="ARBA00022695"/>
    </source>
</evidence>
<dbReference type="EC" id="2.7.1.167" evidence="12"/>
<dbReference type="Proteomes" id="UP000249123">
    <property type="component" value="Unassembled WGS sequence"/>
</dbReference>
<dbReference type="UniPathway" id="UPA00958"/>
<comment type="pathway">
    <text evidence="12">Nucleotide-sugar biosynthesis; ADP-L-glycero-beta-D-manno-heptose biosynthesis; ADP-L-glycero-beta-D-manno-heptose from D-glycero-beta-D-manno-heptose 7-phosphate: step 1/4.</text>
</comment>
<comment type="subunit">
    <text evidence="12">Homodimer.</text>
</comment>
<dbReference type="Pfam" id="PF00294">
    <property type="entry name" value="PfkB"/>
    <property type="match status" value="1"/>
</dbReference>
<dbReference type="InterPro" id="IPR023030">
    <property type="entry name" value="Bifunc_HldE"/>
</dbReference>
<evidence type="ECO:0000313" key="15">
    <source>
        <dbReference type="EMBL" id="RAN34376.1"/>
    </source>
</evidence>
<comment type="similarity">
    <text evidence="12">In the N-terminal section; belongs to the carbohydrate kinase PfkB family.</text>
</comment>
<keyword evidence="10 12" id="KW-0119">Carbohydrate metabolism</keyword>
<dbReference type="AlphaFoldDB" id="A0A062U0B2"/>
<feature type="domain" description="Cytidyltransferase-like" evidence="14">
    <location>
        <begin position="356"/>
        <end position="451"/>
    </location>
</feature>
<dbReference type="HAMAP" id="MF_01603">
    <property type="entry name" value="HldE"/>
    <property type="match status" value="1"/>
</dbReference>
<dbReference type="EMBL" id="AWFB01000012">
    <property type="protein sequence ID" value="RAN34376.1"/>
    <property type="molecule type" value="Genomic_DNA"/>
</dbReference>
<dbReference type="UniPathway" id="UPA00356">
    <property type="reaction ID" value="UER00437"/>
</dbReference>
<feature type="domain" description="Carbohydrate kinase PfkB" evidence="13">
    <location>
        <begin position="17"/>
        <end position="313"/>
    </location>
</feature>
<evidence type="ECO:0000256" key="12">
    <source>
        <dbReference type="HAMAP-Rule" id="MF_01603"/>
    </source>
</evidence>
<dbReference type="SUPFAM" id="SSF53613">
    <property type="entry name" value="Ribokinase-like"/>
    <property type="match status" value="1"/>
</dbReference>
<reference evidence="15 16" key="1">
    <citation type="submission" date="2013-04" db="EMBL/GenBank/DDBJ databases">
        <title>Hyphomonas sp. T24B3 Genome Sequencing.</title>
        <authorList>
            <person name="Lai Q."/>
            <person name="Shao Z."/>
        </authorList>
    </citation>
    <scope>NUCLEOTIDE SEQUENCE [LARGE SCALE GENOMIC DNA]</scope>
    <source>
        <strain evidence="15 16">T24B3</strain>
    </source>
</reference>
<evidence type="ECO:0000256" key="3">
    <source>
        <dbReference type="ARBA" id="ARBA00004713"/>
    </source>
</evidence>
<feature type="binding site" evidence="12">
    <location>
        <begin position="205"/>
        <end position="208"/>
    </location>
    <ligand>
        <name>ATP</name>
        <dbReference type="ChEBI" id="CHEBI:30616"/>
    </ligand>
</feature>
<protein>
    <recommendedName>
        <fullName evidence="12">Bifunctional protein HldE</fullName>
    </recommendedName>
    <domain>
        <recommendedName>
            <fullName evidence="12">D-beta-D-heptose 7-phosphate kinase</fullName>
            <ecNumber evidence="12">2.7.1.167</ecNumber>
        </recommendedName>
        <alternativeName>
            <fullName evidence="12">D-beta-D-heptose 7-phosphotransferase</fullName>
        </alternativeName>
        <alternativeName>
            <fullName evidence="12">D-glycero-beta-D-manno-heptose-7-phosphate kinase</fullName>
        </alternativeName>
    </domain>
    <domain>
        <recommendedName>
            <fullName evidence="12">D-beta-D-heptose 1-phosphate adenylyltransferase</fullName>
            <ecNumber evidence="12">2.7.7.70</ecNumber>
        </recommendedName>
        <alternativeName>
            <fullName evidence="12">D-glycero-beta-D-manno-heptose 1-phosphate adenylyltransferase</fullName>
        </alternativeName>
    </domain>
</protein>
<dbReference type="GO" id="GO:0005829">
    <property type="term" value="C:cytosol"/>
    <property type="evidence" value="ECO:0007669"/>
    <property type="project" value="TreeGrafter"/>
</dbReference>
<feature type="region of interest" description="Ribokinase" evidence="12">
    <location>
        <begin position="1"/>
        <end position="326"/>
    </location>
</feature>
<keyword evidence="7 12" id="KW-0418">Kinase</keyword>
<dbReference type="GO" id="GO:0097171">
    <property type="term" value="P:ADP-L-glycero-beta-D-manno-heptose biosynthetic process"/>
    <property type="evidence" value="ECO:0007669"/>
    <property type="project" value="UniProtKB-UniPathway"/>
</dbReference>
<name>A0A062U0B2_9PROT</name>
<dbReference type="SUPFAM" id="SSF52374">
    <property type="entry name" value="Nucleotidylyl transferase"/>
    <property type="match status" value="1"/>
</dbReference>
<dbReference type="PROSITE" id="PS00584">
    <property type="entry name" value="PFKB_KINASES_2"/>
    <property type="match status" value="1"/>
</dbReference>
<dbReference type="GO" id="GO:0009244">
    <property type="term" value="P:lipopolysaccharide core region biosynthetic process"/>
    <property type="evidence" value="ECO:0007669"/>
    <property type="project" value="UniProtKB-UniPathway"/>
</dbReference>
<comment type="catalytic activity">
    <reaction evidence="12">
        <text>D-glycero-beta-D-manno-heptose 7-phosphate + ATP = D-glycero-beta-D-manno-heptose 1,7-bisphosphate + ADP + H(+)</text>
        <dbReference type="Rhea" id="RHEA:27473"/>
        <dbReference type="ChEBI" id="CHEBI:15378"/>
        <dbReference type="ChEBI" id="CHEBI:30616"/>
        <dbReference type="ChEBI" id="CHEBI:60204"/>
        <dbReference type="ChEBI" id="CHEBI:60208"/>
        <dbReference type="ChEBI" id="CHEBI:456216"/>
        <dbReference type="EC" id="2.7.1.167"/>
    </reaction>
</comment>
<dbReference type="eggNOG" id="COG2870">
    <property type="taxonomic scope" value="Bacteria"/>
</dbReference>
<dbReference type="GO" id="GO:0005524">
    <property type="term" value="F:ATP binding"/>
    <property type="evidence" value="ECO:0007669"/>
    <property type="project" value="UniProtKB-UniRule"/>
</dbReference>
<evidence type="ECO:0000256" key="1">
    <source>
        <dbReference type="ARBA" id="ARBA00002319"/>
    </source>
</evidence>
<dbReference type="CDD" id="cd01172">
    <property type="entry name" value="RfaE_like"/>
    <property type="match status" value="1"/>
</dbReference>
<dbReference type="PANTHER" id="PTHR46969:SF1">
    <property type="entry name" value="BIFUNCTIONAL PROTEIN HLDE"/>
    <property type="match status" value="1"/>
</dbReference>
<evidence type="ECO:0000259" key="14">
    <source>
        <dbReference type="Pfam" id="PF01467"/>
    </source>
</evidence>
<dbReference type="STRING" id="1280941.HY2_01775"/>
<dbReference type="OrthoDB" id="9802794at2"/>
<evidence type="ECO:0000256" key="9">
    <source>
        <dbReference type="ARBA" id="ARBA00023268"/>
    </source>
</evidence>
<evidence type="ECO:0000256" key="10">
    <source>
        <dbReference type="ARBA" id="ARBA00023277"/>
    </source>
</evidence>
<evidence type="ECO:0000256" key="2">
    <source>
        <dbReference type="ARBA" id="ARBA00003753"/>
    </source>
</evidence>
<dbReference type="PANTHER" id="PTHR46969">
    <property type="entry name" value="BIFUNCTIONAL PROTEIN HLDE"/>
    <property type="match status" value="1"/>
</dbReference>
<comment type="function">
    <text evidence="1 12">Catalyzes the phosphorylation of D-glycero-D-manno-heptose 7-phosphate at the C-1 position to selectively form D-glycero-beta-D-manno-heptose-1,7-bisphosphate.</text>
</comment>
<feature type="active site" evidence="12">
    <location>
        <position position="275"/>
    </location>
</feature>
<comment type="similarity">
    <text evidence="12">In the C-terminal section; belongs to the cytidylyltransferase family.</text>
</comment>
<dbReference type="InterPro" id="IPR011913">
    <property type="entry name" value="RfaE_dom_I"/>
</dbReference>